<keyword evidence="1" id="KW-0472">Membrane</keyword>
<accession>A0AAD4HP84</accession>
<dbReference type="GeneID" id="64671113"/>
<feature type="transmembrane region" description="Helical" evidence="1">
    <location>
        <begin position="90"/>
        <end position="109"/>
    </location>
</feature>
<reference evidence="2" key="1">
    <citation type="journal article" date="2020" name="New Phytol.">
        <title>Comparative genomics reveals dynamic genome evolution in host specialist ectomycorrhizal fungi.</title>
        <authorList>
            <person name="Lofgren L.A."/>
            <person name="Nguyen N.H."/>
            <person name="Vilgalys R."/>
            <person name="Ruytinx J."/>
            <person name="Liao H.L."/>
            <person name="Branco S."/>
            <person name="Kuo A."/>
            <person name="LaButti K."/>
            <person name="Lipzen A."/>
            <person name="Andreopoulos W."/>
            <person name="Pangilinan J."/>
            <person name="Riley R."/>
            <person name="Hundley H."/>
            <person name="Na H."/>
            <person name="Barry K."/>
            <person name="Grigoriev I.V."/>
            <person name="Stajich J.E."/>
            <person name="Kennedy P.G."/>
        </authorList>
    </citation>
    <scope>NUCLEOTIDE SEQUENCE</scope>
    <source>
        <strain evidence="2">FC203</strain>
    </source>
</reference>
<evidence type="ECO:0000256" key="1">
    <source>
        <dbReference type="SAM" id="Phobius"/>
    </source>
</evidence>
<dbReference type="RefSeq" id="XP_041228079.1">
    <property type="nucleotide sequence ID" value="XM_041376815.1"/>
</dbReference>
<keyword evidence="1" id="KW-0812">Transmembrane</keyword>
<proteinExistence type="predicted"/>
<dbReference type="AlphaFoldDB" id="A0AAD4HP84"/>
<evidence type="ECO:0000313" key="3">
    <source>
        <dbReference type="Proteomes" id="UP001195769"/>
    </source>
</evidence>
<comment type="caution">
    <text evidence="2">The sequence shown here is derived from an EMBL/GenBank/DDBJ whole genome shotgun (WGS) entry which is preliminary data.</text>
</comment>
<keyword evidence="3" id="KW-1185">Reference proteome</keyword>
<protein>
    <submittedName>
        <fullName evidence="2">Uncharacterized protein</fullName>
    </submittedName>
</protein>
<organism evidence="2 3">
    <name type="scientific">Suillus fuscotomentosus</name>
    <dbReference type="NCBI Taxonomy" id="1912939"/>
    <lineage>
        <taxon>Eukaryota</taxon>
        <taxon>Fungi</taxon>
        <taxon>Dikarya</taxon>
        <taxon>Basidiomycota</taxon>
        <taxon>Agaricomycotina</taxon>
        <taxon>Agaricomycetes</taxon>
        <taxon>Agaricomycetidae</taxon>
        <taxon>Boletales</taxon>
        <taxon>Suillineae</taxon>
        <taxon>Suillaceae</taxon>
        <taxon>Suillus</taxon>
    </lineage>
</organism>
<sequence>MTWAVASVTDERPTVNDLRATMVKHSVEAKAPRNDPGQVKVNKLIGFSKKEGILAMREDTAISIILSSTCRPQQARAGAFYASQEFQITWLARLIDVVVGMFIQSILFYSHILRLLASNDDFPDYAIGNGKDHGVADT</sequence>
<evidence type="ECO:0000313" key="2">
    <source>
        <dbReference type="EMBL" id="KAG1902504.1"/>
    </source>
</evidence>
<gene>
    <name evidence="2" type="ORF">F5891DRAFT_978793</name>
</gene>
<name>A0AAD4HP84_9AGAM</name>
<dbReference type="EMBL" id="JABBWK010000017">
    <property type="protein sequence ID" value="KAG1902504.1"/>
    <property type="molecule type" value="Genomic_DNA"/>
</dbReference>
<keyword evidence="1" id="KW-1133">Transmembrane helix</keyword>
<dbReference type="Proteomes" id="UP001195769">
    <property type="component" value="Unassembled WGS sequence"/>
</dbReference>